<dbReference type="PANTHER" id="PTHR45436">
    <property type="entry name" value="SENSOR HISTIDINE KINASE YKOH"/>
    <property type="match status" value="1"/>
</dbReference>
<protein>
    <recommendedName>
        <fullName evidence="3">histidine kinase</fullName>
        <ecNumber evidence="3">2.7.13.3</ecNumber>
    </recommendedName>
</protein>
<dbReference type="InterPro" id="IPR005467">
    <property type="entry name" value="His_kinase_dom"/>
</dbReference>
<gene>
    <name evidence="14" type="ORF">Thpro_021165</name>
</gene>
<dbReference type="EMBL" id="JQSG02000002">
    <property type="protein sequence ID" value="OBS10115.1"/>
    <property type="molecule type" value="Genomic_DNA"/>
</dbReference>
<evidence type="ECO:0000256" key="10">
    <source>
        <dbReference type="ARBA" id="ARBA00023136"/>
    </source>
</evidence>
<dbReference type="PANTHER" id="PTHR45436:SF4">
    <property type="entry name" value="SENSOR PROTEIN PHOQ"/>
    <property type="match status" value="1"/>
</dbReference>
<feature type="domain" description="HAMP" evidence="13">
    <location>
        <begin position="185"/>
        <end position="236"/>
    </location>
</feature>
<sequence length="444" mass="47435">MRSLRTRLVLAAGVVLAAFVVLTGVALDRAFSAAALHAQEAKLRGMTYALLGAADIDAHSVQVSLPQLGDPRLQQPGSGFYALIADTAGRVVWASPSLLVPPASVPSSPPGAWRFDRRRAPGHDRFQLAFGVRWTPDSGGHRYTFVVGERAASYLAQLSEFRRTLAFWLSAAAVLLLLALVALLHWGLRPLRELSGELGRVERGESPQLGGAYPAELAPLVTGLNTLLTHERARQTRYRHALDDLAHSLKTPLAVLRGLTARDGLSGEAERRVAEQVGRMDQIVAYQLNRATAGPALGLMAPVALAPSVQRVISALQRAYRDRNLEIAIDLASDMTGRIDENDLLELAGNLLDNACKWARTQVSVRLAREAGTLVLSVDDDGPGFAPGEAGRLLERGARADTRVEGQGIGLAVVVELVRGYGGTVEIGRSPLGGASVRAMLPHA</sequence>
<dbReference type="PRINTS" id="PR00344">
    <property type="entry name" value="BCTRLSENSOR"/>
</dbReference>
<dbReference type="GO" id="GO:0000155">
    <property type="term" value="F:phosphorelay sensor kinase activity"/>
    <property type="evidence" value="ECO:0007669"/>
    <property type="project" value="InterPro"/>
</dbReference>
<accession>A0A1A6C6F0</accession>
<keyword evidence="8 11" id="KW-1133">Transmembrane helix</keyword>
<dbReference type="RefSeq" id="WP_065089344.1">
    <property type="nucleotide sequence ID" value="NZ_JQSG02000002.1"/>
</dbReference>
<evidence type="ECO:0000256" key="1">
    <source>
        <dbReference type="ARBA" id="ARBA00000085"/>
    </source>
</evidence>
<dbReference type="PROSITE" id="PS50109">
    <property type="entry name" value="HIS_KIN"/>
    <property type="match status" value="1"/>
</dbReference>
<dbReference type="InterPro" id="IPR003661">
    <property type="entry name" value="HisK_dim/P_dom"/>
</dbReference>
<reference evidence="14 15" key="1">
    <citation type="journal article" date="2014" name="Genome Announc.">
        <title>Draft Genome Sequence of the Iron-Oxidizing, Acidophilic, and Halotolerant 'Thiobacillus prosperus' Type Strain DSM 5130.</title>
        <authorList>
            <person name="Ossandon F.J."/>
            <person name="Cardenas J.P."/>
            <person name="Corbett M."/>
            <person name="Quatrini R."/>
            <person name="Holmes D.S."/>
            <person name="Watkin E."/>
        </authorList>
    </citation>
    <scope>NUCLEOTIDE SEQUENCE [LARGE SCALE GENOMIC DNA]</scope>
    <source>
        <strain evidence="14 15">DSM 5130</strain>
    </source>
</reference>
<keyword evidence="4" id="KW-0597">Phosphoprotein</keyword>
<keyword evidence="5" id="KW-0808">Transferase</keyword>
<dbReference type="InterPro" id="IPR003594">
    <property type="entry name" value="HATPase_dom"/>
</dbReference>
<dbReference type="GO" id="GO:0005886">
    <property type="term" value="C:plasma membrane"/>
    <property type="evidence" value="ECO:0007669"/>
    <property type="project" value="TreeGrafter"/>
</dbReference>
<dbReference type="InterPro" id="IPR004358">
    <property type="entry name" value="Sig_transdc_His_kin-like_C"/>
</dbReference>
<evidence type="ECO:0000256" key="11">
    <source>
        <dbReference type="SAM" id="Phobius"/>
    </source>
</evidence>
<dbReference type="GO" id="GO:0005524">
    <property type="term" value="F:ATP binding"/>
    <property type="evidence" value="ECO:0007669"/>
    <property type="project" value="UniProtKB-KW"/>
</dbReference>
<name>A0A1A6C6F0_9GAMM</name>
<dbReference type="AlphaFoldDB" id="A0A1A6C6F0"/>
<keyword evidence="6 11" id="KW-0812">Transmembrane</keyword>
<evidence type="ECO:0000256" key="4">
    <source>
        <dbReference type="ARBA" id="ARBA00022553"/>
    </source>
</evidence>
<keyword evidence="10 11" id="KW-0472">Membrane</keyword>
<dbReference type="InterPro" id="IPR003660">
    <property type="entry name" value="HAMP_dom"/>
</dbReference>
<feature type="transmembrane region" description="Helical" evidence="11">
    <location>
        <begin position="165"/>
        <end position="188"/>
    </location>
</feature>
<dbReference type="OrthoDB" id="9809567at2"/>
<evidence type="ECO:0000256" key="2">
    <source>
        <dbReference type="ARBA" id="ARBA00004370"/>
    </source>
</evidence>
<evidence type="ECO:0000259" key="13">
    <source>
        <dbReference type="PROSITE" id="PS50885"/>
    </source>
</evidence>
<feature type="domain" description="Histidine kinase" evidence="12">
    <location>
        <begin position="244"/>
        <end position="444"/>
    </location>
</feature>
<dbReference type="PROSITE" id="PS50885">
    <property type="entry name" value="HAMP"/>
    <property type="match status" value="1"/>
</dbReference>
<comment type="subcellular location">
    <subcellularLocation>
        <location evidence="2">Membrane</location>
    </subcellularLocation>
</comment>
<evidence type="ECO:0000256" key="6">
    <source>
        <dbReference type="ARBA" id="ARBA00022692"/>
    </source>
</evidence>
<dbReference type="Pfam" id="PF02518">
    <property type="entry name" value="HATPase_c"/>
    <property type="match status" value="1"/>
</dbReference>
<dbReference type="InterPro" id="IPR036890">
    <property type="entry name" value="HATPase_C_sf"/>
</dbReference>
<evidence type="ECO:0000256" key="5">
    <source>
        <dbReference type="ARBA" id="ARBA00022679"/>
    </source>
</evidence>
<dbReference type="SMART" id="SM00387">
    <property type="entry name" value="HATPase_c"/>
    <property type="match status" value="1"/>
</dbReference>
<dbReference type="SUPFAM" id="SSF55874">
    <property type="entry name" value="ATPase domain of HSP90 chaperone/DNA topoisomerase II/histidine kinase"/>
    <property type="match status" value="1"/>
</dbReference>
<evidence type="ECO:0000256" key="8">
    <source>
        <dbReference type="ARBA" id="ARBA00022989"/>
    </source>
</evidence>
<evidence type="ECO:0000259" key="12">
    <source>
        <dbReference type="PROSITE" id="PS50109"/>
    </source>
</evidence>
<evidence type="ECO:0000313" key="15">
    <source>
        <dbReference type="Proteomes" id="UP000029273"/>
    </source>
</evidence>
<dbReference type="CDD" id="cd00082">
    <property type="entry name" value="HisKA"/>
    <property type="match status" value="1"/>
</dbReference>
<evidence type="ECO:0000256" key="3">
    <source>
        <dbReference type="ARBA" id="ARBA00012438"/>
    </source>
</evidence>
<comment type="caution">
    <text evidence="14">The sequence shown here is derived from an EMBL/GenBank/DDBJ whole genome shotgun (WGS) entry which is preliminary data.</text>
</comment>
<dbReference type="Gene3D" id="3.30.565.10">
    <property type="entry name" value="Histidine kinase-like ATPase, C-terminal domain"/>
    <property type="match status" value="1"/>
</dbReference>
<comment type="catalytic activity">
    <reaction evidence="1">
        <text>ATP + protein L-histidine = ADP + protein N-phospho-L-histidine.</text>
        <dbReference type="EC" id="2.7.13.3"/>
    </reaction>
</comment>
<evidence type="ECO:0000256" key="7">
    <source>
        <dbReference type="ARBA" id="ARBA00022777"/>
    </source>
</evidence>
<evidence type="ECO:0000256" key="9">
    <source>
        <dbReference type="ARBA" id="ARBA00023012"/>
    </source>
</evidence>
<dbReference type="InterPro" id="IPR050428">
    <property type="entry name" value="TCS_sensor_his_kinase"/>
</dbReference>
<dbReference type="EC" id="2.7.13.3" evidence="3"/>
<keyword evidence="9" id="KW-0902">Two-component regulatory system</keyword>
<evidence type="ECO:0000313" key="14">
    <source>
        <dbReference type="EMBL" id="OBS10115.1"/>
    </source>
</evidence>
<keyword evidence="15" id="KW-1185">Reference proteome</keyword>
<dbReference type="Proteomes" id="UP000029273">
    <property type="component" value="Unassembled WGS sequence"/>
</dbReference>
<keyword evidence="7" id="KW-0418">Kinase</keyword>
<organism evidence="14 15">
    <name type="scientific">Acidihalobacter prosperus</name>
    <dbReference type="NCBI Taxonomy" id="160660"/>
    <lineage>
        <taxon>Bacteria</taxon>
        <taxon>Pseudomonadati</taxon>
        <taxon>Pseudomonadota</taxon>
        <taxon>Gammaproteobacteria</taxon>
        <taxon>Chromatiales</taxon>
        <taxon>Ectothiorhodospiraceae</taxon>
        <taxon>Acidihalobacter</taxon>
    </lineage>
</organism>
<proteinExistence type="predicted"/>